<dbReference type="eggNOG" id="ENOG502N5H1">
    <property type="taxonomic scope" value="Archaea"/>
</dbReference>
<sequence length="93" mass="10400">MSEPDSVEQRLERYFVIASTRCSNCGDIHGTVTVDGDSYTAADFGIDSVTEWSDTLDEEEAWMQANWTAVDAALDEFEDEWPHSVAAVRSHIL</sequence>
<dbReference type="HOGENOM" id="CLU_163098_0_0_2"/>
<dbReference type="KEGG" id="hlr:HALLA_16415"/>
<dbReference type="RefSeq" id="WP_049953384.1">
    <property type="nucleotide sequence ID" value="NZ_CP007055.1"/>
</dbReference>
<evidence type="ECO:0000313" key="2">
    <source>
        <dbReference type="Proteomes" id="UP000019024"/>
    </source>
</evidence>
<dbReference type="GeneID" id="25145996"/>
<organism evidence="1 2">
    <name type="scientific">Halostagnicola larsenii XH-48</name>
    <dbReference type="NCBI Taxonomy" id="797299"/>
    <lineage>
        <taxon>Archaea</taxon>
        <taxon>Methanobacteriati</taxon>
        <taxon>Methanobacteriota</taxon>
        <taxon>Stenosarchaea group</taxon>
        <taxon>Halobacteria</taxon>
        <taxon>Halobacteriales</taxon>
        <taxon>Natrialbaceae</taxon>
        <taxon>Halostagnicola</taxon>
    </lineage>
</organism>
<dbReference type="AlphaFoldDB" id="W0JVK7"/>
<dbReference type="OrthoDB" id="191014at2157"/>
<evidence type="ECO:0000313" key="1">
    <source>
        <dbReference type="EMBL" id="AHG01098.1"/>
    </source>
</evidence>
<proteinExistence type="predicted"/>
<accession>W0JVK7</accession>
<reference evidence="1 2" key="1">
    <citation type="submission" date="2014-01" db="EMBL/GenBank/DDBJ databases">
        <authorList>
            <consortium name="DOE Joint Genome Institute"/>
            <person name="Anderson I."/>
            <person name="Huntemann M."/>
            <person name="Han J."/>
            <person name="Chen A."/>
            <person name="Kyrpides N."/>
            <person name="Mavromatis K."/>
            <person name="Markowitz V."/>
            <person name="Palaniappan K."/>
            <person name="Ivanova N."/>
            <person name="Schaumberg A."/>
            <person name="Pati A."/>
            <person name="Liolios K."/>
            <person name="Nordberg H.P."/>
            <person name="Cantor M.N."/>
            <person name="Hua S.X."/>
            <person name="Woyke T."/>
        </authorList>
    </citation>
    <scope>NUCLEOTIDE SEQUENCE [LARGE SCALE GENOMIC DNA]</scope>
    <source>
        <strain evidence="1 2">XH-48</strain>
    </source>
</reference>
<gene>
    <name evidence="1" type="ORF">HALLA_16415</name>
</gene>
<name>W0JVK7_9EURY</name>
<protein>
    <submittedName>
        <fullName evidence="1">Uncharacterized protein</fullName>
    </submittedName>
</protein>
<dbReference type="Proteomes" id="UP000019024">
    <property type="component" value="Chromosome"/>
</dbReference>
<keyword evidence="2" id="KW-1185">Reference proteome</keyword>
<dbReference type="EMBL" id="CP007055">
    <property type="protein sequence ID" value="AHG01098.1"/>
    <property type="molecule type" value="Genomic_DNA"/>
</dbReference>